<dbReference type="PATRIC" id="fig|1114963.3.peg.1759"/>
<evidence type="ECO:0000256" key="1">
    <source>
        <dbReference type="ARBA" id="ARBA00009717"/>
    </source>
</evidence>
<dbReference type="RefSeq" id="WP_059151073.1">
    <property type="nucleotide sequence ID" value="NZ_KQ130453.1"/>
</dbReference>
<dbReference type="GO" id="GO:0034480">
    <property type="term" value="F:phosphatidylcholine phospholipase C activity"/>
    <property type="evidence" value="ECO:0007669"/>
    <property type="project" value="UniProtKB-EC"/>
</dbReference>
<dbReference type="PANTHER" id="PTHR31956">
    <property type="entry name" value="NON-SPECIFIC PHOSPHOLIPASE C4-RELATED"/>
    <property type="match status" value="1"/>
</dbReference>
<organism evidence="5 6">
    <name type="scientific">Novosphingobium barchaimii LL02</name>
    <dbReference type="NCBI Taxonomy" id="1114963"/>
    <lineage>
        <taxon>Bacteria</taxon>
        <taxon>Pseudomonadati</taxon>
        <taxon>Pseudomonadota</taxon>
        <taxon>Alphaproteobacteria</taxon>
        <taxon>Sphingomonadales</taxon>
        <taxon>Sphingomonadaceae</taxon>
        <taxon>Novosphingobium</taxon>
    </lineage>
</organism>
<evidence type="ECO:0000256" key="2">
    <source>
        <dbReference type="ARBA" id="ARBA00012018"/>
    </source>
</evidence>
<name>A0A0J7XY56_9SPHN</name>
<reference evidence="5 6" key="1">
    <citation type="journal article" date="2015" name="G3 (Bethesda)">
        <title>Insights into Ongoing Evolution of the Hexachlorocyclohexane Catabolic Pathway from Comparative Genomics of Ten Sphingomonadaceae Strains.</title>
        <authorList>
            <person name="Pearce S.L."/>
            <person name="Oakeshott J.G."/>
            <person name="Pandey G."/>
        </authorList>
    </citation>
    <scope>NUCLEOTIDE SEQUENCE [LARGE SCALE GENOMIC DNA]</scope>
    <source>
        <strain evidence="5 6">LL02</strain>
    </source>
</reference>
<dbReference type="EC" id="3.1.4.3" evidence="2"/>
<dbReference type="NCBIfam" id="TIGR03396">
    <property type="entry name" value="PC_PLC"/>
    <property type="match status" value="1"/>
</dbReference>
<dbReference type="GO" id="GO:0016042">
    <property type="term" value="P:lipid catabolic process"/>
    <property type="evidence" value="ECO:0007669"/>
    <property type="project" value="InterPro"/>
</dbReference>
<dbReference type="OrthoDB" id="9770871at2"/>
<feature type="domain" description="Bacterial phospholipase C C-terminal" evidence="4">
    <location>
        <begin position="516"/>
        <end position="597"/>
    </location>
</feature>
<dbReference type="EMBL" id="JACU01000004">
    <property type="protein sequence ID" value="KMS56203.1"/>
    <property type="molecule type" value="Genomic_DNA"/>
</dbReference>
<keyword evidence="6" id="KW-1185">Reference proteome</keyword>
<gene>
    <name evidence="5" type="ORF">V474_14680</name>
</gene>
<protein>
    <recommendedName>
        <fullName evidence="2">phospholipase C</fullName>
        <ecNumber evidence="2">3.1.4.3</ecNumber>
    </recommendedName>
</protein>
<dbReference type="Pfam" id="PF04185">
    <property type="entry name" value="Phosphoesterase"/>
    <property type="match status" value="1"/>
</dbReference>
<proteinExistence type="inferred from homology"/>
<dbReference type="CDD" id="cd16014">
    <property type="entry name" value="PLC"/>
    <property type="match status" value="1"/>
</dbReference>
<evidence type="ECO:0000256" key="3">
    <source>
        <dbReference type="ARBA" id="ARBA00022801"/>
    </source>
</evidence>
<dbReference type="Proteomes" id="UP000052268">
    <property type="component" value="Unassembled WGS sequence"/>
</dbReference>
<dbReference type="InterPro" id="IPR006311">
    <property type="entry name" value="TAT_signal"/>
</dbReference>
<evidence type="ECO:0000313" key="6">
    <source>
        <dbReference type="Proteomes" id="UP000052268"/>
    </source>
</evidence>
<keyword evidence="3" id="KW-0378">Hydrolase</keyword>
<comment type="caution">
    <text evidence="5">The sequence shown here is derived from an EMBL/GenBank/DDBJ whole genome shotgun (WGS) entry which is preliminary data.</text>
</comment>
<evidence type="ECO:0000259" key="4">
    <source>
        <dbReference type="Pfam" id="PF05506"/>
    </source>
</evidence>
<feature type="domain" description="Bacterial phospholipase C C-terminal" evidence="4">
    <location>
        <begin position="616"/>
        <end position="682"/>
    </location>
</feature>
<dbReference type="PROSITE" id="PS51318">
    <property type="entry name" value="TAT"/>
    <property type="match status" value="1"/>
</dbReference>
<comment type="similarity">
    <text evidence="1">Belongs to the bacterial phospholipase C family.</text>
</comment>
<evidence type="ECO:0000313" key="5">
    <source>
        <dbReference type="EMBL" id="KMS56203.1"/>
    </source>
</evidence>
<dbReference type="AlphaFoldDB" id="A0A0J7XY56"/>
<dbReference type="PANTHER" id="PTHR31956:SF36">
    <property type="entry name" value="NON-HEMOLYTIC PHOSPHOLIPASE C"/>
    <property type="match status" value="1"/>
</dbReference>
<accession>A0A0J7XY56</accession>
<dbReference type="Gene3D" id="3.40.720.10">
    <property type="entry name" value="Alkaline Phosphatase, subunit A"/>
    <property type="match status" value="2"/>
</dbReference>
<dbReference type="InterPro" id="IPR007312">
    <property type="entry name" value="Phosphoesterase"/>
</dbReference>
<dbReference type="Pfam" id="PF05506">
    <property type="entry name" value="PLipase_C_C"/>
    <property type="match status" value="2"/>
</dbReference>
<dbReference type="InterPro" id="IPR017850">
    <property type="entry name" value="Alkaline_phosphatase_core_sf"/>
</dbReference>
<dbReference type="InterPro" id="IPR008475">
    <property type="entry name" value="PLipase_C_C"/>
</dbReference>
<sequence>MTHTPNRRRFLQGAGIAVAGSMLPPSIARALSIPADRRTGTIMDVQHVVILMQENRSFDHYYGSMRGVQGFADPHPVPLPAKEASAEPGKRLVWDQRDKEERSIPPFHLDSRTTAALKVPDLPHSWKDATGASRGGRWDDWIAWKTPLTMGHYRRGDIPFQYALAEAFTICDAYHCSVHGQTNPNRLFVWAGGNDPKGKGGGPVTENTSGVAMDYKAVVTPELKMQAERYKIDLTNYGKGPRYTYTTYPERLEKAGISWKVYQDPKDNFWGLTNPAVAFKAYNDARPGEPLHDKAMARATIEDLKADALAGRLPQVIWIASPQSASEHPGGSSPVEGADFTARVLDALTADPKVWARTVLFLNFDENDGFFDHVTPPAPPALNPDGSRSGASTVDFADDIHSDGLAYGLSVRVPMTVVSPWSTGGWVNSQVFDHTSVIRFLEKRFGVMEPNITPWRRAVCGDLTSAFDFSKPVAGKPVLPDTSDAIVRVEAALRLPQPMPPALGQALYQEGGTRRSRALPYAPFIEEVPSTSGMELRFRNEGTATIVYQVHDLKDLDLPPRHYTVEPGKELRGVWPGAEYHMQVRGPNGWFRELAGDTRSGLVTSFRQVPKDEIMILHIENAGAEQISLECRDLLSKQSDRHVVAPRDAKVVRASFAEDSGYWYDLEVVDPAGRFLRRLSGRMETARDSISRPRVV</sequence>
<dbReference type="InterPro" id="IPR017767">
    <property type="entry name" value="PC-PLC"/>
</dbReference>